<evidence type="ECO:0000256" key="2">
    <source>
        <dbReference type="ARBA" id="ARBA00012438"/>
    </source>
</evidence>
<accession>A0A1M5LYJ9</accession>
<dbReference type="InterPro" id="IPR019734">
    <property type="entry name" value="TPR_rpt"/>
</dbReference>
<keyword evidence="11" id="KW-0732">Signal</keyword>
<feature type="repeat" description="TPR" evidence="8">
    <location>
        <begin position="275"/>
        <end position="308"/>
    </location>
</feature>
<feature type="coiled-coil region" evidence="9">
    <location>
        <begin position="350"/>
        <end position="386"/>
    </location>
</feature>
<keyword evidence="10" id="KW-0812">Transmembrane</keyword>
<dbReference type="InterPro" id="IPR005467">
    <property type="entry name" value="His_kinase_dom"/>
</dbReference>
<evidence type="ECO:0000256" key="10">
    <source>
        <dbReference type="SAM" id="Phobius"/>
    </source>
</evidence>
<dbReference type="GO" id="GO:0004673">
    <property type="term" value="F:protein histidine kinase activity"/>
    <property type="evidence" value="ECO:0007669"/>
    <property type="project" value="UniProtKB-EC"/>
</dbReference>
<feature type="signal peptide" evidence="11">
    <location>
        <begin position="1"/>
        <end position="19"/>
    </location>
</feature>
<dbReference type="Gene3D" id="3.30.450.20">
    <property type="entry name" value="PAS domain"/>
    <property type="match status" value="1"/>
</dbReference>
<dbReference type="InterPro" id="IPR011495">
    <property type="entry name" value="Sig_transdc_His_kin_sub2_dim/P"/>
</dbReference>
<dbReference type="Pfam" id="PF07568">
    <property type="entry name" value="HisKA_2"/>
    <property type="match status" value="1"/>
</dbReference>
<dbReference type="SUPFAM" id="SSF48452">
    <property type="entry name" value="TPR-like"/>
    <property type="match status" value="1"/>
</dbReference>
<dbReference type="OrthoDB" id="9767435at2"/>
<keyword evidence="6 13" id="KW-0418">Kinase</keyword>
<feature type="chain" id="PRO_5009912167" description="histidine kinase" evidence="11">
    <location>
        <begin position="20"/>
        <end position="636"/>
    </location>
</feature>
<sequence>MHFRLFFIAIVLVSSVVFPQNTTQKTIDSILTIDDDKQNEFKKLLRKIDQLPSKESIEKFKYIDASIKDNDSLRLYNYMYYTSTLLRNGKNSEALKVNTKGLAMAKRYNWPYFLFEYYQMRANIFDDKAVLDSTLFYINKAEDVISKNKKKLGHAMARIYFQRALLEQKLGHPEKEDAYIEKIADVVFEYPNNQQSAFYLTSIVYHFKTRKNYAKHAYYAQKLKAFYLKRDGFNSPKAHESLSSMLQMDNTDEQIKELKQTLKNNDSLKYDFLLSQIANTIGAKLLEAGKTKEAITYFKKSLSYNDKNISPYSKIISYENLHRAFYDSKDYVKAIETLRAKETIVNTIRQNETLERVEELEVRYEAEKKANEVQLLKAENTTKEKQRQLYLILAISGLIIATLFAYFAYKFKKQKHVLSIQKKELEKTINEKNVLFKEIHHRVKNSLQVVSSLLFLQSQNIDDTQAKEAIKDAQNRVRSLTLIHQKLYSKKHLVGVETKDYITDLTQDIFSSHQLESQNINTELDIENLVLSIDTLSPIGLILNELITNVLKHAFKENQEINNLHIKFYKNNGSLILKVEDNGVGYNAKNGRKNSFGLKLINSLSKKLDATFTIKAKTDKGTEANLTINDFEIVNS</sequence>
<dbReference type="PANTHER" id="PTHR41523:SF8">
    <property type="entry name" value="ETHYLENE RESPONSE SENSOR PROTEIN"/>
    <property type="match status" value="1"/>
</dbReference>
<dbReference type="EMBL" id="FQWS01000001">
    <property type="protein sequence ID" value="SHG70098.1"/>
    <property type="molecule type" value="Genomic_DNA"/>
</dbReference>
<dbReference type="EC" id="2.7.13.3" evidence="2"/>
<evidence type="ECO:0000259" key="12">
    <source>
        <dbReference type="PROSITE" id="PS50109"/>
    </source>
</evidence>
<evidence type="ECO:0000256" key="11">
    <source>
        <dbReference type="SAM" id="SignalP"/>
    </source>
</evidence>
<gene>
    <name evidence="13" type="ORF">SAMN05444148_0754</name>
</gene>
<evidence type="ECO:0000256" key="8">
    <source>
        <dbReference type="PROSITE-ProRule" id="PRU00339"/>
    </source>
</evidence>
<evidence type="ECO:0000256" key="5">
    <source>
        <dbReference type="ARBA" id="ARBA00022741"/>
    </source>
</evidence>
<keyword evidence="8" id="KW-0802">TPR repeat</keyword>
<dbReference type="Gene3D" id="1.25.40.10">
    <property type="entry name" value="Tetratricopeptide repeat domain"/>
    <property type="match status" value="1"/>
</dbReference>
<keyword evidence="14" id="KW-1185">Reference proteome</keyword>
<evidence type="ECO:0000256" key="9">
    <source>
        <dbReference type="SAM" id="Coils"/>
    </source>
</evidence>
<feature type="transmembrane region" description="Helical" evidence="10">
    <location>
        <begin position="389"/>
        <end position="409"/>
    </location>
</feature>
<dbReference type="InterPro" id="IPR003594">
    <property type="entry name" value="HATPase_dom"/>
</dbReference>
<evidence type="ECO:0000256" key="3">
    <source>
        <dbReference type="ARBA" id="ARBA00022553"/>
    </source>
</evidence>
<evidence type="ECO:0000313" key="14">
    <source>
        <dbReference type="Proteomes" id="UP000184522"/>
    </source>
</evidence>
<feature type="domain" description="Histidine kinase" evidence="12">
    <location>
        <begin position="438"/>
        <end position="632"/>
    </location>
</feature>
<dbReference type="Proteomes" id="UP000184522">
    <property type="component" value="Unassembled WGS sequence"/>
</dbReference>
<dbReference type="InterPro" id="IPR036890">
    <property type="entry name" value="HATPase_C_sf"/>
</dbReference>
<dbReference type="PROSITE" id="PS50109">
    <property type="entry name" value="HIS_KIN"/>
    <property type="match status" value="1"/>
</dbReference>
<name>A0A1M5LYJ9_9FLAO</name>
<keyword evidence="4" id="KW-0808">Transferase</keyword>
<evidence type="ECO:0000256" key="7">
    <source>
        <dbReference type="ARBA" id="ARBA00022840"/>
    </source>
</evidence>
<keyword evidence="7" id="KW-0067">ATP-binding</keyword>
<dbReference type="STRING" id="1089305.SAMN05444148_0754"/>
<dbReference type="Gene3D" id="3.30.565.10">
    <property type="entry name" value="Histidine kinase-like ATPase, C-terminal domain"/>
    <property type="match status" value="1"/>
</dbReference>
<protein>
    <recommendedName>
        <fullName evidence="2">histidine kinase</fullName>
        <ecNumber evidence="2">2.7.13.3</ecNumber>
    </recommendedName>
</protein>
<dbReference type="PANTHER" id="PTHR41523">
    <property type="entry name" value="TWO-COMPONENT SYSTEM SENSOR PROTEIN"/>
    <property type="match status" value="1"/>
</dbReference>
<keyword evidence="5" id="KW-0547">Nucleotide-binding</keyword>
<keyword evidence="3" id="KW-0597">Phosphoprotein</keyword>
<dbReference type="AlphaFoldDB" id="A0A1M5LYJ9"/>
<organism evidence="13 14">
    <name type="scientific">Winogradskyella jejuensis</name>
    <dbReference type="NCBI Taxonomy" id="1089305"/>
    <lineage>
        <taxon>Bacteria</taxon>
        <taxon>Pseudomonadati</taxon>
        <taxon>Bacteroidota</taxon>
        <taxon>Flavobacteriia</taxon>
        <taxon>Flavobacteriales</taxon>
        <taxon>Flavobacteriaceae</taxon>
        <taxon>Winogradskyella</taxon>
    </lineage>
</organism>
<dbReference type="SUPFAM" id="SSF55874">
    <property type="entry name" value="ATPase domain of HSP90 chaperone/DNA topoisomerase II/histidine kinase"/>
    <property type="match status" value="1"/>
</dbReference>
<comment type="catalytic activity">
    <reaction evidence="1">
        <text>ATP + protein L-histidine = ADP + protein N-phospho-L-histidine.</text>
        <dbReference type="EC" id="2.7.13.3"/>
    </reaction>
</comment>
<evidence type="ECO:0000256" key="4">
    <source>
        <dbReference type="ARBA" id="ARBA00022679"/>
    </source>
</evidence>
<reference evidence="14" key="1">
    <citation type="submission" date="2016-11" db="EMBL/GenBank/DDBJ databases">
        <authorList>
            <person name="Varghese N."/>
            <person name="Submissions S."/>
        </authorList>
    </citation>
    <scope>NUCLEOTIDE SEQUENCE [LARGE SCALE GENOMIC DNA]</scope>
    <source>
        <strain evidence="14">DSM 25330</strain>
    </source>
</reference>
<dbReference type="InterPro" id="IPR011990">
    <property type="entry name" value="TPR-like_helical_dom_sf"/>
</dbReference>
<dbReference type="Pfam" id="PF02518">
    <property type="entry name" value="HATPase_c"/>
    <property type="match status" value="1"/>
</dbReference>
<dbReference type="PROSITE" id="PS50005">
    <property type="entry name" value="TPR"/>
    <property type="match status" value="1"/>
</dbReference>
<evidence type="ECO:0000313" key="13">
    <source>
        <dbReference type="EMBL" id="SHG70098.1"/>
    </source>
</evidence>
<proteinExistence type="predicted"/>
<evidence type="ECO:0000256" key="6">
    <source>
        <dbReference type="ARBA" id="ARBA00022777"/>
    </source>
</evidence>
<dbReference type="RefSeq" id="WP_073083276.1">
    <property type="nucleotide sequence ID" value="NZ_FQWS01000001.1"/>
</dbReference>
<dbReference type="GO" id="GO:0005524">
    <property type="term" value="F:ATP binding"/>
    <property type="evidence" value="ECO:0007669"/>
    <property type="project" value="UniProtKB-KW"/>
</dbReference>
<keyword evidence="9" id="KW-0175">Coiled coil</keyword>
<evidence type="ECO:0000256" key="1">
    <source>
        <dbReference type="ARBA" id="ARBA00000085"/>
    </source>
</evidence>
<keyword evidence="10" id="KW-1133">Transmembrane helix</keyword>
<keyword evidence="10" id="KW-0472">Membrane</keyword>